<evidence type="ECO:0000313" key="3">
    <source>
        <dbReference type="Proteomes" id="UP000253846"/>
    </source>
</evidence>
<evidence type="ECO:0000313" key="2">
    <source>
        <dbReference type="EMBL" id="SSZ40158.1"/>
    </source>
</evidence>
<organism evidence="2 3">
    <name type="scientific">Bartonella grahamii</name>
    <dbReference type="NCBI Taxonomy" id="33045"/>
    <lineage>
        <taxon>Bacteria</taxon>
        <taxon>Pseudomonadati</taxon>
        <taxon>Pseudomonadota</taxon>
        <taxon>Alphaproteobacteria</taxon>
        <taxon>Hyphomicrobiales</taxon>
        <taxon>Bartonellaceae</taxon>
        <taxon>Bartonella</taxon>
    </lineage>
</organism>
<protein>
    <submittedName>
        <fullName evidence="2">Phd_YefM</fullName>
    </submittedName>
</protein>
<name>A0A336NHA9_BARGR</name>
<dbReference type="RefSeq" id="WP_015856244.1">
    <property type="nucleotide sequence ID" value="NZ_CACVBG010000011.1"/>
</dbReference>
<comment type="similarity">
    <text evidence="1">Belongs to the phD/YefM antitoxin family.</text>
</comment>
<dbReference type="Proteomes" id="UP000253846">
    <property type="component" value="Unassembled WGS sequence"/>
</dbReference>
<reference evidence="2 3" key="1">
    <citation type="submission" date="2018-06" db="EMBL/GenBank/DDBJ databases">
        <authorList>
            <consortium name="Pathogen Informatics"/>
            <person name="Doyle S."/>
        </authorList>
    </citation>
    <scope>NUCLEOTIDE SEQUENCE [LARGE SCALE GENOMIC DNA]</scope>
    <source>
        <strain evidence="2 3">NCTC12860</strain>
    </source>
</reference>
<proteinExistence type="inferred from homology"/>
<dbReference type="EMBL" id="UFTD01000002">
    <property type="protein sequence ID" value="SSZ40158.1"/>
    <property type="molecule type" value="Genomic_DNA"/>
</dbReference>
<accession>A0A336NHA9</accession>
<dbReference type="InterPro" id="IPR036165">
    <property type="entry name" value="YefM-like_sf"/>
</dbReference>
<dbReference type="SUPFAM" id="SSF143120">
    <property type="entry name" value="YefM-like"/>
    <property type="match status" value="1"/>
</dbReference>
<gene>
    <name evidence="2" type="ORF">NCTC12860_01304</name>
</gene>
<dbReference type="OMA" id="MKQFTFS"/>
<sequence length="83" mass="9417">MKKYSFTDVNRGAGDILDEAMSKPVALTKRGREKIIMLPVDLYHELIKARSRIQSFVYADAPQNILDDLDRGLDDILNGDEHV</sequence>
<evidence type="ECO:0000256" key="1">
    <source>
        <dbReference type="ARBA" id="ARBA00009981"/>
    </source>
</evidence>
<dbReference type="AlphaFoldDB" id="A0A336NHA9"/>